<dbReference type="eggNOG" id="COG1450">
    <property type="taxonomic scope" value="Bacteria"/>
</dbReference>
<accession>A1WP63</accession>
<dbReference type="EMBL" id="CP000542">
    <property type="protein sequence ID" value="ABM59420.1"/>
    <property type="molecule type" value="Genomic_DNA"/>
</dbReference>
<feature type="chain" id="PRO_5002640232" description="Type II and III secretion system protein" evidence="1">
    <location>
        <begin position="23"/>
        <end position="586"/>
    </location>
</feature>
<dbReference type="HOGENOM" id="CLU_465348_0_0_4"/>
<evidence type="ECO:0000256" key="1">
    <source>
        <dbReference type="SAM" id="SignalP"/>
    </source>
</evidence>
<dbReference type="OrthoDB" id="6638496at2"/>
<proteinExistence type="predicted"/>
<dbReference type="PROSITE" id="PS51257">
    <property type="entry name" value="PROKAR_LIPOPROTEIN"/>
    <property type="match status" value="1"/>
</dbReference>
<dbReference type="Proteomes" id="UP000000374">
    <property type="component" value="Chromosome"/>
</dbReference>
<name>A1WP63_VEREI</name>
<protein>
    <recommendedName>
        <fullName evidence="4">Type II and III secretion system protein</fullName>
    </recommendedName>
</protein>
<evidence type="ECO:0000313" key="3">
    <source>
        <dbReference type="Proteomes" id="UP000000374"/>
    </source>
</evidence>
<dbReference type="AlphaFoldDB" id="A1WP63"/>
<keyword evidence="3" id="KW-1185">Reference proteome</keyword>
<organism evidence="2 3">
    <name type="scientific">Verminephrobacter eiseniae (strain EF01-2)</name>
    <dbReference type="NCBI Taxonomy" id="391735"/>
    <lineage>
        <taxon>Bacteria</taxon>
        <taxon>Pseudomonadati</taxon>
        <taxon>Pseudomonadota</taxon>
        <taxon>Betaproteobacteria</taxon>
        <taxon>Burkholderiales</taxon>
        <taxon>Comamonadaceae</taxon>
        <taxon>Verminephrobacter</taxon>
    </lineage>
</organism>
<dbReference type="GeneID" id="76462088"/>
<evidence type="ECO:0008006" key="4">
    <source>
        <dbReference type="Google" id="ProtNLM"/>
    </source>
</evidence>
<dbReference type="STRING" id="391735.Veis_3705"/>
<dbReference type="KEGG" id="vei:Veis_3705"/>
<sequence length="586" mass="61540">MFSRFAPSVLGSAASVFMSVLASGCATDLERRVDRSMVGIPTQALPAAMAAHERAYGAPAHVAERGGQLQRSRQLVRFVQSPWVGGIQTVARTERRLPAIFDENFVLDFGDSQVPISVVAARLTRLTNIPVRVRIDDGGKGASGAAGATTVKAVLPTPLPTPITGLPMAGGNAPGTPAAALAVGGPPASAVSSDTDISVNAVGMKWNGRLRDFLDHLSNTLSLSWEYRDGAVVLMRLVTQSHEVAALPGAQDFSTTMGGGGSGTAGASNASMLSQATTAVTQKGAMDVRQSLLRAVQELISKVPGSSATWADGSGRMLVVTSKEAQAQVREFLRQENKWLRTMVNVTFDLYSVKTSDADEKGLDWSSVFQSLSRKYGLTFSTPSLSTGATAGSIGASMVWGNGTATTKAMLALLNQYGEASQHRPISITTLNGMWDTKSRLATEGYLKETVPGLSSGSGAAGAPGLKTDTITTGDQFAVLPYVQNDNTVLLRYSIGLSDLLGMFDVTTGSGATLQKVQTPRTESLNASSTIALAPGEAAVITGLSRLVAKRDDTRLAENLPLVLGGTRRLAYQREHFLILVRATPL</sequence>
<gene>
    <name evidence="2" type="ordered locus">Veis_3705</name>
</gene>
<dbReference type="RefSeq" id="WP_011811409.1">
    <property type="nucleotide sequence ID" value="NC_008786.1"/>
</dbReference>
<feature type="signal peptide" evidence="1">
    <location>
        <begin position="1"/>
        <end position="22"/>
    </location>
</feature>
<keyword evidence="1" id="KW-0732">Signal</keyword>
<evidence type="ECO:0000313" key="2">
    <source>
        <dbReference type="EMBL" id="ABM59420.1"/>
    </source>
</evidence>
<reference evidence="3" key="1">
    <citation type="submission" date="2006-12" db="EMBL/GenBank/DDBJ databases">
        <title>Complete sequence of chromosome 1 of Verminephrobacter eiseniae EF01-2.</title>
        <authorList>
            <person name="Copeland A."/>
            <person name="Lucas S."/>
            <person name="Lapidus A."/>
            <person name="Barry K."/>
            <person name="Detter J.C."/>
            <person name="Glavina del Rio T."/>
            <person name="Dalin E."/>
            <person name="Tice H."/>
            <person name="Pitluck S."/>
            <person name="Chertkov O."/>
            <person name="Brettin T."/>
            <person name="Bruce D."/>
            <person name="Han C."/>
            <person name="Tapia R."/>
            <person name="Gilna P."/>
            <person name="Schmutz J."/>
            <person name="Larimer F."/>
            <person name="Land M."/>
            <person name="Hauser L."/>
            <person name="Kyrpides N."/>
            <person name="Kim E."/>
            <person name="Stahl D."/>
            <person name="Richardson P."/>
        </authorList>
    </citation>
    <scope>NUCLEOTIDE SEQUENCE [LARGE SCALE GENOMIC DNA]</scope>
    <source>
        <strain evidence="3">EF01-2</strain>
    </source>
</reference>